<reference evidence="2" key="1">
    <citation type="journal article" date="2023" name="G3 (Bethesda)">
        <title>A reference genome for the long-term kleptoplast-retaining sea slug Elysia crispata morphotype clarki.</title>
        <authorList>
            <person name="Eastman K.E."/>
            <person name="Pendleton A.L."/>
            <person name="Shaikh M.A."/>
            <person name="Suttiyut T."/>
            <person name="Ogas R."/>
            <person name="Tomko P."/>
            <person name="Gavelis G."/>
            <person name="Widhalm J.R."/>
            <person name="Wisecaver J.H."/>
        </authorList>
    </citation>
    <scope>NUCLEOTIDE SEQUENCE</scope>
    <source>
        <strain evidence="2">ECLA1</strain>
    </source>
</reference>
<evidence type="ECO:0000256" key="1">
    <source>
        <dbReference type="SAM" id="MobiDB-lite"/>
    </source>
</evidence>
<dbReference type="EMBL" id="JAWDGP010006075">
    <property type="protein sequence ID" value="KAK3747733.1"/>
    <property type="molecule type" value="Genomic_DNA"/>
</dbReference>
<sequence>MKTSHKHGDEASVSGDICSLKGNRCWTKNGGSLAQTTSSRKRKWEGKSEKRGRQQWAVSPRQESLWLPFVELWAVEAEIFFTESGKVLDITRYSVREPAEVSLQLDLARWEVEIFLTESGKYKADDKPENQRMAQSVECWVPSYQKCPWLGRTGSDP</sequence>
<gene>
    <name evidence="2" type="ORF">RRG08_024880</name>
</gene>
<feature type="region of interest" description="Disordered" evidence="1">
    <location>
        <begin position="22"/>
        <end position="55"/>
    </location>
</feature>
<evidence type="ECO:0000313" key="3">
    <source>
        <dbReference type="Proteomes" id="UP001283361"/>
    </source>
</evidence>
<proteinExistence type="predicted"/>
<comment type="caution">
    <text evidence="2">The sequence shown here is derived from an EMBL/GenBank/DDBJ whole genome shotgun (WGS) entry which is preliminary data.</text>
</comment>
<evidence type="ECO:0000313" key="2">
    <source>
        <dbReference type="EMBL" id="KAK3747733.1"/>
    </source>
</evidence>
<feature type="compositionally biased region" description="Polar residues" evidence="1">
    <location>
        <begin position="29"/>
        <end position="38"/>
    </location>
</feature>
<name>A0AAE0YJ24_9GAST</name>
<protein>
    <submittedName>
        <fullName evidence="2">Uncharacterized protein</fullName>
    </submittedName>
</protein>
<dbReference type="Proteomes" id="UP001283361">
    <property type="component" value="Unassembled WGS sequence"/>
</dbReference>
<keyword evidence="3" id="KW-1185">Reference proteome</keyword>
<organism evidence="2 3">
    <name type="scientific">Elysia crispata</name>
    <name type="common">lettuce slug</name>
    <dbReference type="NCBI Taxonomy" id="231223"/>
    <lineage>
        <taxon>Eukaryota</taxon>
        <taxon>Metazoa</taxon>
        <taxon>Spiralia</taxon>
        <taxon>Lophotrochozoa</taxon>
        <taxon>Mollusca</taxon>
        <taxon>Gastropoda</taxon>
        <taxon>Heterobranchia</taxon>
        <taxon>Euthyneura</taxon>
        <taxon>Panpulmonata</taxon>
        <taxon>Sacoglossa</taxon>
        <taxon>Placobranchoidea</taxon>
        <taxon>Plakobranchidae</taxon>
        <taxon>Elysia</taxon>
    </lineage>
</organism>
<accession>A0AAE0YJ24</accession>
<dbReference type="AlphaFoldDB" id="A0AAE0YJ24"/>